<organism evidence="2 3">
    <name type="scientific">Hypsibius exemplaris</name>
    <name type="common">Freshwater tardigrade</name>
    <dbReference type="NCBI Taxonomy" id="2072580"/>
    <lineage>
        <taxon>Eukaryota</taxon>
        <taxon>Metazoa</taxon>
        <taxon>Ecdysozoa</taxon>
        <taxon>Tardigrada</taxon>
        <taxon>Eutardigrada</taxon>
        <taxon>Parachela</taxon>
        <taxon>Hypsibioidea</taxon>
        <taxon>Hypsibiidae</taxon>
        <taxon>Hypsibius</taxon>
    </lineage>
</organism>
<name>A0A1W0WP94_HYPEX</name>
<keyword evidence="3" id="KW-1185">Reference proteome</keyword>
<reference evidence="3" key="1">
    <citation type="submission" date="2017-01" db="EMBL/GenBank/DDBJ databases">
        <title>Comparative genomics of anhydrobiosis in the tardigrade Hypsibius dujardini.</title>
        <authorList>
            <person name="Yoshida Y."/>
            <person name="Koutsovoulos G."/>
            <person name="Laetsch D."/>
            <person name="Stevens L."/>
            <person name="Kumar S."/>
            <person name="Horikawa D."/>
            <person name="Ishino K."/>
            <person name="Komine S."/>
            <person name="Tomita M."/>
            <person name="Blaxter M."/>
            <person name="Arakawa K."/>
        </authorList>
    </citation>
    <scope>NUCLEOTIDE SEQUENCE [LARGE SCALE GENOMIC DNA]</scope>
    <source>
        <strain evidence="3">Z151</strain>
    </source>
</reference>
<comment type="caution">
    <text evidence="2">The sequence shown here is derived from an EMBL/GenBank/DDBJ whole genome shotgun (WGS) entry which is preliminary data.</text>
</comment>
<protein>
    <submittedName>
        <fullName evidence="2">Uncharacterized protein</fullName>
    </submittedName>
</protein>
<feature type="compositionally biased region" description="Basic and acidic residues" evidence="1">
    <location>
        <begin position="18"/>
        <end position="27"/>
    </location>
</feature>
<feature type="region of interest" description="Disordered" evidence="1">
    <location>
        <begin position="1"/>
        <end position="31"/>
    </location>
</feature>
<evidence type="ECO:0000313" key="2">
    <source>
        <dbReference type="EMBL" id="OQV17012.1"/>
    </source>
</evidence>
<gene>
    <name evidence="2" type="ORF">BV898_08876</name>
</gene>
<dbReference type="AlphaFoldDB" id="A0A1W0WP94"/>
<sequence length="450" mass="49623">MADTPAEQRPAVTAGHESPTDDHHDGPEPASFDLDEIPKVPQILQLGNCIRCSAPSSPKVITCGVCRRCLVEAKLLCLSGYLRQLNQAWQTEIFVCFAATLDEKRLQWLLDLLKPVIDPASPATDDVRKMILTAELSREDGVMVRRNRSYEQVQILVRNLTNLAEWFRATDVSSQEIFLLRFLAMFEYAALLHVCVELERLKAPVVKPMLSSSEPGDANGSAAEIRTITNLPVDPPNETYLDLDGVGLIVVEERNVLCTLSFKPTRVYKSCGSVPLVAPCHGFVAVKSKETSEINIMSTKPAQSKANPLDPIAWIRPSSDAYIQRLIVSESGTFVLAQTSERMEQNEQLKPPFMEYIPLVEAMALGTKGAADTFKASRQTESSALVDPLLGSEAKALMLHRDKLRAEINTLLQHNQFGATRQKLLCDKDADVKKSLATNRQAGKRSGAVA</sequence>
<dbReference type="EMBL" id="MTYJ01000067">
    <property type="protein sequence ID" value="OQV17012.1"/>
    <property type="molecule type" value="Genomic_DNA"/>
</dbReference>
<accession>A0A1W0WP94</accession>
<dbReference type="Proteomes" id="UP000192578">
    <property type="component" value="Unassembled WGS sequence"/>
</dbReference>
<evidence type="ECO:0000313" key="3">
    <source>
        <dbReference type="Proteomes" id="UP000192578"/>
    </source>
</evidence>
<evidence type="ECO:0000256" key="1">
    <source>
        <dbReference type="SAM" id="MobiDB-lite"/>
    </source>
</evidence>
<proteinExistence type="predicted"/>